<accession>A0ABQ3RSW8</accession>
<dbReference type="RefSeq" id="WP_359769069.1">
    <property type="nucleotide sequence ID" value="NZ_JBFADD010000032.1"/>
</dbReference>
<evidence type="ECO:0000313" key="3">
    <source>
        <dbReference type="Proteomes" id="UP000649259"/>
    </source>
</evidence>
<sequence length="56" mass="6215">MTLTSLPLLPFLLVFTALYAGVVLPAVWSRRAVRREAALRVLSRLLGAVRPGRRGR</sequence>
<evidence type="ECO:0000256" key="1">
    <source>
        <dbReference type="SAM" id="Phobius"/>
    </source>
</evidence>
<keyword evidence="3" id="KW-1185">Reference proteome</keyword>
<keyword evidence="1" id="KW-1133">Transmembrane helix</keyword>
<dbReference type="EMBL" id="BNEB01000001">
    <property type="protein sequence ID" value="GHI58877.1"/>
    <property type="molecule type" value="Genomic_DNA"/>
</dbReference>
<name>A0ABQ3RSW8_9ACTN</name>
<protein>
    <submittedName>
        <fullName evidence="2">Uncharacterized protein</fullName>
    </submittedName>
</protein>
<organism evidence="2 3">
    <name type="scientific">Streptomyces asoensis</name>
    <dbReference type="NCBI Taxonomy" id="249586"/>
    <lineage>
        <taxon>Bacteria</taxon>
        <taxon>Bacillati</taxon>
        <taxon>Actinomycetota</taxon>
        <taxon>Actinomycetes</taxon>
        <taxon>Kitasatosporales</taxon>
        <taxon>Streptomycetaceae</taxon>
        <taxon>Streptomyces</taxon>
    </lineage>
</organism>
<comment type="caution">
    <text evidence="2">The sequence shown here is derived from an EMBL/GenBank/DDBJ whole genome shotgun (WGS) entry which is preliminary data.</text>
</comment>
<evidence type="ECO:0000313" key="2">
    <source>
        <dbReference type="EMBL" id="GHI58877.1"/>
    </source>
</evidence>
<gene>
    <name evidence="2" type="ORF">Saso_05270</name>
</gene>
<proteinExistence type="predicted"/>
<keyword evidence="1" id="KW-0472">Membrane</keyword>
<feature type="transmembrane region" description="Helical" evidence="1">
    <location>
        <begin position="6"/>
        <end position="28"/>
    </location>
</feature>
<dbReference type="Proteomes" id="UP000649259">
    <property type="component" value="Unassembled WGS sequence"/>
</dbReference>
<reference evidence="3" key="1">
    <citation type="submission" date="2023-07" db="EMBL/GenBank/DDBJ databases">
        <title>Whole genome shotgun sequence of Streptomyces cacaoi subsp. asoensis NBRC 13813.</title>
        <authorList>
            <person name="Komaki H."/>
            <person name="Tamura T."/>
        </authorList>
    </citation>
    <scope>NUCLEOTIDE SEQUENCE [LARGE SCALE GENOMIC DNA]</scope>
    <source>
        <strain evidence="3">NBRC 13813</strain>
    </source>
</reference>
<keyword evidence="1" id="KW-0812">Transmembrane</keyword>